<reference evidence="1" key="1">
    <citation type="journal article" date="2018" name="DNA Res.">
        <title>Multiple hybrid de novo genome assembly of finger millet, an orphan allotetraploid crop.</title>
        <authorList>
            <person name="Hatakeyama M."/>
            <person name="Aluri S."/>
            <person name="Balachadran M.T."/>
            <person name="Sivarajan S.R."/>
            <person name="Patrignani A."/>
            <person name="Gruter S."/>
            <person name="Poveda L."/>
            <person name="Shimizu-Inatsugi R."/>
            <person name="Baeten J."/>
            <person name="Francoijs K.J."/>
            <person name="Nataraja K.N."/>
            <person name="Reddy Y.A.N."/>
            <person name="Phadnis S."/>
            <person name="Ravikumar R.L."/>
            <person name="Schlapbach R."/>
            <person name="Sreeman S.M."/>
            <person name="Shimizu K.K."/>
        </authorList>
    </citation>
    <scope>NUCLEOTIDE SEQUENCE</scope>
</reference>
<proteinExistence type="predicted"/>
<organism evidence="1 2">
    <name type="scientific">Eleusine coracana subsp. coracana</name>
    <dbReference type="NCBI Taxonomy" id="191504"/>
    <lineage>
        <taxon>Eukaryota</taxon>
        <taxon>Viridiplantae</taxon>
        <taxon>Streptophyta</taxon>
        <taxon>Embryophyta</taxon>
        <taxon>Tracheophyta</taxon>
        <taxon>Spermatophyta</taxon>
        <taxon>Magnoliopsida</taxon>
        <taxon>Liliopsida</taxon>
        <taxon>Poales</taxon>
        <taxon>Poaceae</taxon>
        <taxon>PACMAD clade</taxon>
        <taxon>Chloridoideae</taxon>
        <taxon>Cynodonteae</taxon>
        <taxon>Eleusininae</taxon>
        <taxon>Eleusine</taxon>
    </lineage>
</organism>
<keyword evidence="2" id="KW-1185">Reference proteome</keyword>
<gene>
    <name evidence="1" type="primary">ga21169</name>
    <name evidence="1" type="ORF">PR202_ga21169</name>
</gene>
<evidence type="ECO:0000313" key="2">
    <source>
        <dbReference type="Proteomes" id="UP001054889"/>
    </source>
</evidence>
<evidence type="ECO:0000313" key="1">
    <source>
        <dbReference type="EMBL" id="GJN03697.1"/>
    </source>
</evidence>
<sequence length="77" mass="8148">MPAHVGLPPPAPHHLMPHIAGQGTEDAIDVEASAGRDLLRHRVLPPTGLGVQLPPFVAEPVQIDDDDFSDMALLCAI</sequence>
<dbReference type="EMBL" id="BQKI01000010">
    <property type="protein sequence ID" value="GJN03697.1"/>
    <property type="molecule type" value="Genomic_DNA"/>
</dbReference>
<reference evidence="1" key="2">
    <citation type="submission" date="2021-12" db="EMBL/GenBank/DDBJ databases">
        <title>Resequencing data analysis of finger millet.</title>
        <authorList>
            <person name="Hatakeyama M."/>
            <person name="Aluri S."/>
            <person name="Balachadran M.T."/>
            <person name="Sivarajan S.R."/>
            <person name="Poveda L."/>
            <person name="Shimizu-Inatsugi R."/>
            <person name="Schlapbach R."/>
            <person name="Sreeman S.M."/>
            <person name="Shimizu K.K."/>
        </authorList>
    </citation>
    <scope>NUCLEOTIDE SEQUENCE</scope>
</reference>
<dbReference type="AlphaFoldDB" id="A0AAV5D0N7"/>
<name>A0AAV5D0N7_ELECO</name>
<comment type="caution">
    <text evidence="1">The sequence shown here is derived from an EMBL/GenBank/DDBJ whole genome shotgun (WGS) entry which is preliminary data.</text>
</comment>
<accession>A0AAV5D0N7</accession>
<dbReference type="Proteomes" id="UP001054889">
    <property type="component" value="Unassembled WGS sequence"/>
</dbReference>
<protein>
    <submittedName>
        <fullName evidence="1">Uncharacterized protein</fullName>
    </submittedName>
</protein>